<dbReference type="PANTHER" id="PTHR42978:SF5">
    <property type="entry name" value="METALLO-BETA-LACTAMASE DOMAIN-CONTAINING PROTEIN"/>
    <property type="match status" value="1"/>
</dbReference>
<keyword evidence="4" id="KW-0862">Zinc</keyword>
<dbReference type="InterPro" id="IPR051013">
    <property type="entry name" value="MBL_superfamily_lactonases"/>
</dbReference>
<evidence type="ECO:0000313" key="6">
    <source>
        <dbReference type="Proteomes" id="UP001310594"/>
    </source>
</evidence>
<dbReference type="GO" id="GO:0016787">
    <property type="term" value="F:hydrolase activity"/>
    <property type="evidence" value="ECO:0007669"/>
    <property type="project" value="UniProtKB-KW"/>
</dbReference>
<dbReference type="Gene3D" id="3.60.15.10">
    <property type="entry name" value="Ribonuclease Z/Hydroxyacylglutathione hydrolase-like"/>
    <property type="match status" value="1"/>
</dbReference>
<dbReference type="InterPro" id="IPR036866">
    <property type="entry name" value="RibonucZ/Hydroxyglut_hydro"/>
</dbReference>
<organism evidence="5 6">
    <name type="scientific">Elasticomyces elasticus</name>
    <dbReference type="NCBI Taxonomy" id="574655"/>
    <lineage>
        <taxon>Eukaryota</taxon>
        <taxon>Fungi</taxon>
        <taxon>Dikarya</taxon>
        <taxon>Ascomycota</taxon>
        <taxon>Pezizomycotina</taxon>
        <taxon>Dothideomycetes</taxon>
        <taxon>Dothideomycetidae</taxon>
        <taxon>Mycosphaerellales</taxon>
        <taxon>Teratosphaeriaceae</taxon>
        <taxon>Elasticomyces</taxon>
    </lineage>
</organism>
<sequence>MSTTTAAPPPELNIPASTHTVDVSIIDTTGLVVGIPAAMFMTPTMPGYDIVTAPCYSFIIKHNNPDKTSKYDHLLFDLGVRKDWENGPKSMTEQRKAVGFSVKVDKNVSEILTENGDDPAKVGGIIWSHYHFDHVGDPTTFPPSTDLIVGPGFKSRFVPAYPTVEDSPVDEGAWSNGRTLREIDFSTEGQGLKIGGYAAFDFYGDGSFYLIDSPGHATGHISGLARTSDDPPEFLIMGGDIAHQCGEFRPTPYLPLPKEISPNPMEPPYAKSASVCPGSLFEAMHPTHSYTEPFMKPNGPVHDDANDAMESLDKFTGFDAQDNIFAVIAHDPSLLDVVDFYPKPANGWKGKGWKEISRWRFLRDYDTGSK</sequence>
<dbReference type="AlphaFoldDB" id="A0AAN7ZMQ5"/>
<keyword evidence="2" id="KW-0479">Metal-binding</keyword>
<evidence type="ECO:0000313" key="5">
    <source>
        <dbReference type="EMBL" id="KAK5696843.1"/>
    </source>
</evidence>
<dbReference type="Proteomes" id="UP001310594">
    <property type="component" value="Unassembled WGS sequence"/>
</dbReference>
<accession>A0AAN7ZMQ5</accession>
<protein>
    <recommendedName>
        <fullName evidence="7">Metallo-beta-lactamase domain-containing protein</fullName>
    </recommendedName>
</protein>
<dbReference type="GO" id="GO:0046872">
    <property type="term" value="F:metal ion binding"/>
    <property type="evidence" value="ECO:0007669"/>
    <property type="project" value="UniProtKB-KW"/>
</dbReference>
<name>A0AAN7ZMQ5_9PEZI</name>
<evidence type="ECO:0000256" key="2">
    <source>
        <dbReference type="ARBA" id="ARBA00022723"/>
    </source>
</evidence>
<comment type="caution">
    <text evidence="5">The sequence shown here is derived from an EMBL/GenBank/DDBJ whole genome shotgun (WGS) entry which is preliminary data.</text>
</comment>
<dbReference type="EMBL" id="JAVRQU010000012">
    <property type="protein sequence ID" value="KAK5696843.1"/>
    <property type="molecule type" value="Genomic_DNA"/>
</dbReference>
<dbReference type="SUPFAM" id="SSF56281">
    <property type="entry name" value="Metallo-hydrolase/oxidoreductase"/>
    <property type="match status" value="1"/>
</dbReference>
<reference evidence="5" key="1">
    <citation type="submission" date="2023-08" db="EMBL/GenBank/DDBJ databases">
        <title>Black Yeasts Isolated from many extreme environments.</title>
        <authorList>
            <person name="Coleine C."/>
            <person name="Stajich J.E."/>
            <person name="Selbmann L."/>
        </authorList>
    </citation>
    <scope>NUCLEOTIDE SEQUENCE</scope>
    <source>
        <strain evidence="5">CCFEE 5810</strain>
    </source>
</reference>
<evidence type="ECO:0008006" key="7">
    <source>
        <dbReference type="Google" id="ProtNLM"/>
    </source>
</evidence>
<evidence type="ECO:0000256" key="3">
    <source>
        <dbReference type="ARBA" id="ARBA00022801"/>
    </source>
</evidence>
<dbReference type="PANTHER" id="PTHR42978">
    <property type="entry name" value="QUORUM-QUENCHING LACTONASE YTNP-RELATED-RELATED"/>
    <property type="match status" value="1"/>
</dbReference>
<dbReference type="CDD" id="cd07730">
    <property type="entry name" value="metallo-hydrolase-like_MBL-fold"/>
    <property type="match status" value="1"/>
</dbReference>
<gene>
    <name evidence="5" type="ORF">LTR97_008149</name>
</gene>
<comment type="similarity">
    <text evidence="1">Belongs to the metallo-beta-lactamase superfamily.</text>
</comment>
<evidence type="ECO:0000256" key="1">
    <source>
        <dbReference type="ARBA" id="ARBA00007749"/>
    </source>
</evidence>
<evidence type="ECO:0000256" key="4">
    <source>
        <dbReference type="ARBA" id="ARBA00022833"/>
    </source>
</evidence>
<keyword evidence="3" id="KW-0378">Hydrolase</keyword>
<proteinExistence type="inferred from homology"/>